<dbReference type="SUPFAM" id="SSF47413">
    <property type="entry name" value="lambda repressor-like DNA-binding domains"/>
    <property type="match status" value="1"/>
</dbReference>
<evidence type="ECO:0000313" key="3">
    <source>
        <dbReference type="Proteomes" id="UP000596857"/>
    </source>
</evidence>
<accession>A0ABX1YTJ3</accession>
<dbReference type="InterPro" id="IPR010982">
    <property type="entry name" value="Lambda_DNA-bd_dom_sf"/>
</dbReference>
<protein>
    <submittedName>
        <fullName evidence="2">Transcriptional regulator</fullName>
    </submittedName>
</protein>
<comment type="caution">
    <text evidence="2">The sequence shown here is derived from an EMBL/GenBank/DDBJ whole genome shotgun (WGS) entry which is preliminary data.</text>
</comment>
<dbReference type="EMBL" id="WHOB01000094">
    <property type="protein sequence ID" value="NOU83589.1"/>
    <property type="molecule type" value="Genomic_DNA"/>
</dbReference>
<keyword evidence="3" id="KW-1185">Reference proteome</keyword>
<evidence type="ECO:0000259" key="1">
    <source>
        <dbReference type="PROSITE" id="PS50943"/>
    </source>
</evidence>
<dbReference type="InterPro" id="IPR001387">
    <property type="entry name" value="Cro/C1-type_HTH"/>
</dbReference>
<name>A0ABX1YTJ3_9BACL</name>
<dbReference type="PROSITE" id="PS50943">
    <property type="entry name" value="HTH_CROC1"/>
    <property type="match status" value="1"/>
</dbReference>
<reference evidence="2 3" key="1">
    <citation type="submission" date="2019-10" db="EMBL/GenBank/DDBJ databases">
        <title>Description of Paenibacillus terricola sp. nov.</title>
        <authorList>
            <person name="Carlier A."/>
            <person name="Qi S."/>
        </authorList>
    </citation>
    <scope>NUCLEOTIDE SEQUENCE [LARGE SCALE GENOMIC DNA]</scope>
    <source>
        <strain evidence="2 3">LMG 31459</strain>
    </source>
</reference>
<dbReference type="Proteomes" id="UP000596857">
    <property type="component" value="Unassembled WGS sequence"/>
</dbReference>
<feature type="domain" description="HTH cro/C1-type" evidence="1">
    <location>
        <begin position="28"/>
        <end position="76"/>
    </location>
</feature>
<sequence length="451" mass="52468">MDKRVKRVINTVEHTVKIRDEIAAYLFKHNLSINQFAIISGIHSGTLSRVMKGQQALAMNHLIRVTRGMGLPEDYFYSKYVDECLYDSAPTWRRLRPFLLQCAALSRLDCIERIVQNLLDNLLYVPLLFEVAEELFEQKNWPAASLIYENVGASEKYQHSERLALCQYRLFLINLGDDPHNNLIAATLCEGYVGRLDEVNQLDALKQLADTYASLHKWQKVGELAEEMLSIASHLYELHRESGRTTNNGQVHKRPLYAYILYAQLLRAYVLEQCGAYKSALEIIPLYMDGSWIREDTEEARRIIAQYQEWGTANTYLYRLLDGQIEVLDEYVEYISTRENEIFTALFKIIESANRYKWDVDHILLRFANYIPYRKYSSVFGERNILMLKDSHAQFRRELATYYLARRRYKGDDVTMQGVDLSAKIDCERNVIRGTLSVDFEISISDITKLG</sequence>
<gene>
    <name evidence="2" type="ORF">GC101_32540</name>
</gene>
<dbReference type="CDD" id="cd00093">
    <property type="entry name" value="HTH_XRE"/>
    <property type="match status" value="1"/>
</dbReference>
<organism evidence="2 3">
    <name type="scientific">Paenibacillus phytohabitans</name>
    <dbReference type="NCBI Taxonomy" id="2654978"/>
    <lineage>
        <taxon>Bacteria</taxon>
        <taxon>Bacillati</taxon>
        <taxon>Bacillota</taxon>
        <taxon>Bacilli</taxon>
        <taxon>Bacillales</taxon>
        <taxon>Paenibacillaceae</taxon>
        <taxon>Paenibacillus</taxon>
    </lineage>
</organism>
<evidence type="ECO:0000313" key="2">
    <source>
        <dbReference type="EMBL" id="NOU83589.1"/>
    </source>
</evidence>
<proteinExistence type="predicted"/>